<dbReference type="RefSeq" id="WP_054521995.1">
    <property type="nucleotide sequence ID" value="NZ_LGKO01000005.1"/>
</dbReference>
<organism evidence="4 5">
    <name type="scientific">Thermanaerothrix daxensis</name>
    <dbReference type="NCBI Taxonomy" id="869279"/>
    <lineage>
        <taxon>Bacteria</taxon>
        <taxon>Bacillati</taxon>
        <taxon>Chloroflexota</taxon>
        <taxon>Anaerolineae</taxon>
        <taxon>Anaerolineales</taxon>
        <taxon>Anaerolineaceae</taxon>
        <taxon>Thermanaerothrix</taxon>
    </lineage>
</organism>
<dbReference type="Proteomes" id="UP000050544">
    <property type="component" value="Unassembled WGS sequence"/>
</dbReference>
<evidence type="ECO:0000256" key="1">
    <source>
        <dbReference type="SAM" id="MobiDB-lite"/>
    </source>
</evidence>
<dbReference type="EMBL" id="LGKO01000005">
    <property type="protein sequence ID" value="KPL82498.1"/>
    <property type="molecule type" value="Genomic_DNA"/>
</dbReference>
<protein>
    <recommendedName>
        <fullName evidence="3">Solute-binding protein family 5 domain-containing protein</fullName>
    </recommendedName>
</protein>
<dbReference type="Gene3D" id="3.10.105.10">
    <property type="entry name" value="Dipeptide-binding Protein, Domain 3"/>
    <property type="match status" value="1"/>
</dbReference>
<feature type="domain" description="Solute-binding protein family 5" evidence="3">
    <location>
        <begin position="169"/>
        <end position="548"/>
    </location>
</feature>
<dbReference type="GO" id="GO:1904680">
    <property type="term" value="F:peptide transmembrane transporter activity"/>
    <property type="evidence" value="ECO:0007669"/>
    <property type="project" value="TreeGrafter"/>
</dbReference>
<dbReference type="GO" id="GO:0015833">
    <property type="term" value="P:peptide transport"/>
    <property type="evidence" value="ECO:0007669"/>
    <property type="project" value="TreeGrafter"/>
</dbReference>
<feature type="chain" id="PRO_5006025833" description="Solute-binding protein family 5 domain-containing protein" evidence="2">
    <location>
        <begin position="33"/>
        <end position="654"/>
    </location>
</feature>
<feature type="region of interest" description="Disordered" evidence="1">
    <location>
        <begin position="32"/>
        <end position="55"/>
    </location>
</feature>
<comment type="caution">
    <text evidence="4">The sequence shown here is derived from an EMBL/GenBank/DDBJ whole genome shotgun (WGS) entry which is preliminary data.</text>
</comment>
<evidence type="ECO:0000313" key="5">
    <source>
        <dbReference type="Proteomes" id="UP000050544"/>
    </source>
</evidence>
<dbReference type="PANTHER" id="PTHR30290">
    <property type="entry name" value="PERIPLASMIC BINDING COMPONENT OF ABC TRANSPORTER"/>
    <property type="match status" value="1"/>
</dbReference>
<dbReference type="Pfam" id="PF00496">
    <property type="entry name" value="SBP_bac_5"/>
    <property type="match status" value="1"/>
</dbReference>
<evidence type="ECO:0000313" key="4">
    <source>
        <dbReference type="EMBL" id="KPL82498.1"/>
    </source>
</evidence>
<reference evidence="4 5" key="1">
    <citation type="submission" date="2015-07" db="EMBL/GenBank/DDBJ databases">
        <title>Whole genome sequence of Thermanaerothrix daxensis DSM 23592.</title>
        <authorList>
            <person name="Hemp J."/>
            <person name="Ward L.M."/>
            <person name="Pace L.A."/>
            <person name="Fischer W.W."/>
        </authorList>
    </citation>
    <scope>NUCLEOTIDE SEQUENCE [LARGE SCALE GENOMIC DNA]</scope>
    <source>
        <strain evidence="4 5">GNS-1</strain>
    </source>
</reference>
<proteinExistence type="predicted"/>
<evidence type="ECO:0000256" key="2">
    <source>
        <dbReference type="SAM" id="SignalP"/>
    </source>
</evidence>
<evidence type="ECO:0000259" key="3">
    <source>
        <dbReference type="Pfam" id="PF00496"/>
    </source>
</evidence>
<dbReference type="InterPro" id="IPR039424">
    <property type="entry name" value="SBP_5"/>
</dbReference>
<dbReference type="CDD" id="cd08513">
    <property type="entry name" value="PBP2_thermophilic_Hb8_like"/>
    <property type="match status" value="1"/>
</dbReference>
<dbReference type="AlphaFoldDB" id="A0A0N8GQ23"/>
<dbReference type="InterPro" id="IPR000914">
    <property type="entry name" value="SBP_5_dom"/>
</dbReference>
<keyword evidence="5" id="KW-1185">Reference proteome</keyword>
<gene>
    <name evidence="4" type="ORF">SE15_10165</name>
</gene>
<keyword evidence="2" id="KW-0732">Signal</keyword>
<dbReference type="STRING" id="869279.SE15_10165"/>
<dbReference type="Gene3D" id="3.40.190.10">
    <property type="entry name" value="Periplasmic binding protein-like II"/>
    <property type="match status" value="1"/>
</dbReference>
<sequence>MNRKPILFRIRYGVMLILILTLVACQAGPAGAGKVTPSDAVATTAPSPLPTPTQPPKVLTVCLGEEPLTLYLYGGNSRAMWNILEALYDGPVDWVNGQARPILLERLPDRENGDVVEETVTVQAGEEVVDSRGQVVFLEKGVHVLPAGCREAGCAQTWDGSAPLEMTRLRITFHLRPGVTWSDGQPLTAADSVYSFHLAADAKTPTSKFYVERTAEYRAEDAQTVVWVGKPGYVPYDYAAVFFIPLPQHVWGTYTPEALLTAEVSTRRPIGWGPYVIETWQPGEVLRLRRNLNYFRAGEGLPRFDIVEFRFLGDQADNNLYALLHGTCDVVDRTVLLENQLKDVLEAEKNGQIRLWRLLGPTWEHLDFGIRPAAYDAGYSPYGGYRQDIFGDVRVRQAFAYCLDRERVIREVFLGQNRVPLGFYPPDDPRSLQGENPFPYDPQKGQQLLDSVGWVDEDANPATPRVARGVPNVLEGTPLAVTYLTTNAPLRQKVAAILAESLRGCGIGVNVQSLDAGEFYAPGPEGPLFGRKFDLAAFAWQSGDESPCFLYMTEQIPSASNHWLGTNVTGFSDPTYDRLCQVALSAHPSDGEVYLTAQREVQASYMQFVPSLPLYYALDLVAARPDICGLAPSLTGRSDLWNLETLDRASNCQE</sequence>
<dbReference type="SUPFAM" id="SSF53850">
    <property type="entry name" value="Periplasmic binding protein-like II"/>
    <property type="match status" value="1"/>
</dbReference>
<dbReference type="OrthoDB" id="9772924at2"/>
<dbReference type="PROSITE" id="PS51257">
    <property type="entry name" value="PROKAR_LIPOPROTEIN"/>
    <property type="match status" value="1"/>
</dbReference>
<accession>A0A0N8GQ23</accession>
<feature type="signal peptide" evidence="2">
    <location>
        <begin position="1"/>
        <end position="32"/>
    </location>
</feature>
<name>A0A0N8GQ23_9CHLR</name>